<feature type="domain" description="Transposase IS200-like" evidence="1">
    <location>
        <begin position="9"/>
        <end position="123"/>
    </location>
</feature>
<dbReference type="InterPro" id="IPR002686">
    <property type="entry name" value="Transposase_17"/>
</dbReference>
<dbReference type="Proteomes" id="UP000230859">
    <property type="component" value="Unassembled WGS sequence"/>
</dbReference>
<protein>
    <submittedName>
        <fullName evidence="2">Addiction module toxin RelE</fullName>
    </submittedName>
</protein>
<comment type="caution">
    <text evidence="2">The sequence shown here is derived from an EMBL/GenBank/DDBJ whole genome shotgun (WGS) entry which is preliminary data.</text>
</comment>
<dbReference type="GO" id="GO:0003677">
    <property type="term" value="F:DNA binding"/>
    <property type="evidence" value="ECO:0007669"/>
    <property type="project" value="InterPro"/>
</dbReference>
<dbReference type="EMBL" id="PCVY01000065">
    <property type="protein sequence ID" value="PIQ85464.1"/>
    <property type="molecule type" value="Genomic_DNA"/>
</dbReference>
<dbReference type="PANTHER" id="PTHR34322">
    <property type="entry name" value="TRANSPOSASE, Y1_TNP DOMAIN-CONTAINING"/>
    <property type="match status" value="1"/>
</dbReference>
<dbReference type="GO" id="GO:0006313">
    <property type="term" value="P:DNA transposition"/>
    <property type="evidence" value="ECO:0007669"/>
    <property type="project" value="InterPro"/>
</dbReference>
<proteinExistence type="predicted"/>
<dbReference type="SMART" id="SM01321">
    <property type="entry name" value="Y1_Tnp"/>
    <property type="match status" value="1"/>
</dbReference>
<evidence type="ECO:0000313" key="2">
    <source>
        <dbReference type="EMBL" id="PIQ85464.1"/>
    </source>
</evidence>
<reference evidence="2 3" key="1">
    <citation type="submission" date="2017-09" db="EMBL/GenBank/DDBJ databases">
        <title>Depth-based differentiation of microbial function through sediment-hosted aquifers and enrichment of novel symbionts in the deep terrestrial subsurface.</title>
        <authorList>
            <person name="Probst A.J."/>
            <person name="Ladd B."/>
            <person name="Jarett J.K."/>
            <person name="Geller-Mcgrath D.E."/>
            <person name="Sieber C.M."/>
            <person name="Emerson J.B."/>
            <person name="Anantharaman K."/>
            <person name="Thomas B.C."/>
            <person name="Malmstrom R."/>
            <person name="Stieglmeier M."/>
            <person name="Klingl A."/>
            <person name="Woyke T."/>
            <person name="Ryan C.M."/>
            <person name="Banfield J.F."/>
        </authorList>
    </citation>
    <scope>NUCLEOTIDE SEQUENCE [LARGE SCALE GENOMIC DNA]</scope>
    <source>
        <strain evidence="2">CG11_big_fil_rev_8_21_14_0_20_45_26</strain>
    </source>
</reference>
<dbReference type="AlphaFoldDB" id="A0A2H0LP57"/>
<name>A0A2H0LP57_9BACT</name>
<evidence type="ECO:0000313" key="3">
    <source>
        <dbReference type="Proteomes" id="UP000230859"/>
    </source>
</evidence>
<dbReference type="SUPFAM" id="SSF143422">
    <property type="entry name" value="Transposase IS200-like"/>
    <property type="match status" value="1"/>
</dbReference>
<dbReference type="Pfam" id="PF01797">
    <property type="entry name" value="Y1_Tnp"/>
    <property type="match status" value="1"/>
</dbReference>
<dbReference type="PANTHER" id="PTHR34322:SF2">
    <property type="entry name" value="TRANSPOSASE IS200-LIKE DOMAIN-CONTAINING PROTEIN"/>
    <property type="match status" value="1"/>
</dbReference>
<sequence>MARSLRLQFPGAYYHVFSRGNEKREIVREEYDYRMFLSILVECAEKDEVVIYAYCIMPNHFHLLIQTKQANLAVFMKRLIGTYTMRFNYRHERVGHLFQGRYKSIVIDKDTYLLELSRYIHLNPCKAKLVDNPVDYVWSSMRYFVRDEPPSFLGSLEIMNQFQSPVDYQTFVHKGLITNINPLQNAVGNGILGSQEFVQRLGVRSGT</sequence>
<evidence type="ECO:0000259" key="1">
    <source>
        <dbReference type="SMART" id="SM01321"/>
    </source>
</evidence>
<organism evidence="2 3">
    <name type="scientific">Candidatus Abzuiibacterium crystallinum</name>
    <dbReference type="NCBI Taxonomy" id="1974748"/>
    <lineage>
        <taxon>Bacteria</taxon>
        <taxon>Pseudomonadati</taxon>
        <taxon>Candidatus Omnitrophota</taxon>
        <taxon>Candidatus Abzuiibacterium</taxon>
    </lineage>
</organism>
<accession>A0A2H0LP57</accession>
<dbReference type="Gene3D" id="3.30.70.1290">
    <property type="entry name" value="Transposase IS200-like"/>
    <property type="match status" value="1"/>
</dbReference>
<dbReference type="GO" id="GO:0004803">
    <property type="term" value="F:transposase activity"/>
    <property type="evidence" value="ECO:0007669"/>
    <property type="project" value="InterPro"/>
</dbReference>
<gene>
    <name evidence="2" type="ORF">COV74_08215</name>
</gene>
<dbReference type="InterPro" id="IPR036515">
    <property type="entry name" value="Transposase_17_sf"/>
</dbReference>